<comment type="caution">
    <text evidence="1">The sequence shown here is derived from an EMBL/GenBank/DDBJ whole genome shotgun (WGS) entry which is preliminary data.</text>
</comment>
<evidence type="ECO:0000313" key="2">
    <source>
        <dbReference type="Proteomes" id="UP000316096"/>
    </source>
</evidence>
<name>A0A543CKT0_9ACTN</name>
<protein>
    <submittedName>
        <fullName evidence="1">Uncharacterized protein</fullName>
    </submittedName>
</protein>
<accession>A0A543CKT0</accession>
<sequence length="36" mass="4097">MGEAALMELCTLRDKVRLADFGDYLGRKVSFQPMPH</sequence>
<organism evidence="1 2">
    <name type="scientific">Actinoallomurus bryophytorum</name>
    <dbReference type="NCBI Taxonomy" id="1490222"/>
    <lineage>
        <taxon>Bacteria</taxon>
        <taxon>Bacillati</taxon>
        <taxon>Actinomycetota</taxon>
        <taxon>Actinomycetes</taxon>
        <taxon>Streptosporangiales</taxon>
        <taxon>Thermomonosporaceae</taxon>
        <taxon>Actinoallomurus</taxon>
    </lineage>
</organism>
<gene>
    <name evidence="1" type="ORF">FB559_3304</name>
</gene>
<evidence type="ECO:0000313" key="1">
    <source>
        <dbReference type="EMBL" id="TQL97703.1"/>
    </source>
</evidence>
<proteinExistence type="predicted"/>
<dbReference type="AlphaFoldDB" id="A0A543CKT0"/>
<dbReference type="EMBL" id="VFOZ01000001">
    <property type="protein sequence ID" value="TQL97703.1"/>
    <property type="molecule type" value="Genomic_DNA"/>
</dbReference>
<reference evidence="1 2" key="1">
    <citation type="submission" date="2019-06" db="EMBL/GenBank/DDBJ databases">
        <title>Sequencing the genomes of 1000 actinobacteria strains.</title>
        <authorList>
            <person name="Klenk H.-P."/>
        </authorList>
    </citation>
    <scope>NUCLEOTIDE SEQUENCE [LARGE SCALE GENOMIC DNA]</scope>
    <source>
        <strain evidence="1 2">DSM 102200</strain>
    </source>
</reference>
<dbReference type="Proteomes" id="UP000316096">
    <property type="component" value="Unassembled WGS sequence"/>
</dbReference>
<keyword evidence="2" id="KW-1185">Reference proteome</keyword>